<keyword evidence="3" id="KW-1185">Reference proteome</keyword>
<feature type="chain" id="PRO_5045694313" description="DUF1080 domain-containing protein" evidence="1">
    <location>
        <begin position="19"/>
        <end position="388"/>
    </location>
</feature>
<reference evidence="3" key="1">
    <citation type="journal article" date="2019" name="Int. J. Syst. Evol. Microbiol.">
        <title>The Global Catalogue of Microorganisms (GCM) 10K type strain sequencing project: providing services to taxonomists for standard genome sequencing and annotation.</title>
        <authorList>
            <consortium name="The Broad Institute Genomics Platform"/>
            <consortium name="The Broad Institute Genome Sequencing Center for Infectious Disease"/>
            <person name="Wu L."/>
            <person name="Ma J."/>
        </authorList>
    </citation>
    <scope>NUCLEOTIDE SEQUENCE [LARGE SCALE GENOMIC DNA]</scope>
    <source>
        <strain evidence="3">KCTC 52344</strain>
    </source>
</reference>
<evidence type="ECO:0008006" key="4">
    <source>
        <dbReference type="Google" id="ProtNLM"/>
    </source>
</evidence>
<evidence type="ECO:0000313" key="3">
    <source>
        <dbReference type="Proteomes" id="UP001597510"/>
    </source>
</evidence>
<organism evidence="2 3">
    <name type="scientific">Emticicia soli</name>
    <dbReference type="NCBI Taxonomy" id="2027878"/>
    <lineage>
        <taxon>Bacteria</taxon>
        <taxon>Pseudomonadati</taxon>
        <taxon>Bacteroidota</taxon>
        <taxon>Cytophagia</taxon>
        <taxon>Cytophagales</taxon>
        <taxon>Leadbetterellaceae</taxon>
        <taxon>Emticicia</taxon>
    </lineage>
</organism>
<dbReference type="RefSeq" id="WP_340240618.1">
    <property type="nucleotide sequence ID" value="NZ_JBBEWC010000023.1"/>
</dbReference>
<name>A0ABW5JDN1_9BACT</name>
<evidence type="ECO:0000256" key="1">
    <source>
        <dbReference type="SAM" id="SignalP"/>
    </source>
</evidence>
<dbReference type="EMBL" id="JBHULC010000027">
    <property type="protein sequence ID" value="MFD2522955.1"/>
    <property type="molecule type" value="Genomic_DNA"/>
</dbReference>
<comment type="caution">
    <text evidence="2">The sequence shown here is derived from an EMBL/GenBank/DDBJ whole genome shotgun (WGS) entry which is preliminary data.</text>
</comment>
<protein>
    <recommendedName>
        <fullName evidence="4">DUF1080 domain-containing protein</fullName>
    </recommendedName>
</protein>
<sequence length="388" mass="44146">MKKLIFALLCIGTMAATAQKNKNKAAKELPTPTDYTISLSPDKWEFKPDKVQFFDKDGKQAMRIIQGNQGAVLLKDVIFKDGTIEFDFEPSAPMTLMSSPSVYFRANIEKFDTEIFYIRGRPGNPRANDGIQYCPILNGVNMWDMYPNYQGPAWFEEGKTNHLKMVISGQQMRVYVNDMKKPALQIPKLEGNIQEGALAIDGGMVVTNFQLKPNVVEDLPAFEGPDLTDHDANYIRNWVINAPAELPTLTEVSPIDLPKPETFTESISAEREGLINLSRKFGNNEKRKVIWLKAKIKSEKDQKMLMQLGFSDEVWVFLNKQMVFLDKNFYLIHPMRKYPEGRISLQNSKVNLNLKQGENEVLIALANDFYGWGIIARLESMDGITFVK</sequence>
<gene>
    <name evidence="2" type="ORF">ACFSR2_18815</name>
</gene>
<proteinExistence type="predicted"/>
<dbReference type="Gene3D" id="2.60.120.560">
    <property type="entry name" value="Exo-inulinase, domain 1"/>
    <property type="match status" value="1"/>
</dbReference>
<accession>A0ABW5JDN1</accession>
<evidence type="ECO:0000313" key="2">
    <source>
        <dbReference type="EMBL" id="MFD2522955.1"/>
    </source>
</evidence>
<keyword evidence="1" id="KW-0732">Signal</keyword>
<feature type="signal peptide" evidence="1">
    <location>
        <begin position="1"/>
        <end position="18"/>
    </location>
</feature>
<dbReference type="Proteomes" id="UP001597510">
    <property type="component" value="Unassembled WGS sequence"/>
</dbReference>